<organism evidence="2 4">
    <name type="scientific">Medicago truncatula</name>
    <name type="common">Barrel medic</name>
    <name type="synonym">Medicago tribuloides</name>
    <dbReference type="NCBI Taxonomy" id="3880"/>
    <lineage>
        <taxon>Eukaryota</taxon>
        <taxon>Viridiplantae</taxon>
        <taxon>Streptophyta</taxon>
        <taxon>Embryophyta</taxon>
        <taxon>Tracheophyta</taxon>
        <taxon>Spermatophyta</taxon>
        <taxon>Magnoliopsida</taxon>
        <taxon>eudicotyledons</taxon>
        <taxon>Gunneridae</taxon>
        <taxon>Pentapetalae</taxon>
        <taxon>rosids</taxon>
        <taxon>fabids</taxon>
        <taxon>Fabales</taxon>
        <taxon>Fabaceae</taxon>
        <taxon>Papilionoideae</taxon>
        <taxon>50 kb inversion clade</taxon>
        <taxon>NPAAA clade</taxon>
        <taxon>Hologalegina</taxon>
        <taxon>IRL clade</taxon>
        <taxon>Trifolieae</taxon>
        <taxon>Medicago</taxon>
    </lineage>
</organism>
<gene>
    <name evidence="2" type="ordered locus">MTR_1g055000</name>
</gene>
<feature type="region of interest" description="Disordered" evidence="1">
    <location>
        <begin position="1"/>
        <end position="31"/>
    </location>
</feature>
<protein>
    <submittedName>
        <fullName evidence="2 3">Uncharacterized protein</fullName>
    </submittedName>
</protein>
<evidence type="ECO:0000313" key="4">
    <source>
        <dbReference type="Proteomes" id="UP000002051"/>
    </source>
</evidence>
<proteinExistence type="predicted"/>
<dbReference type="EnsemblPlants" id="KEH41816">
    <property type="protein sequence ID" value="KEH41816"/>
    <property type="gene ID" value="MTR_1g055000"/>
</dbReference>
<evidence type="ECO:0000313" key="2">
    <source>
        <dbReference type="EMBL" id="KEH41816.1"/>
    </source>
</evidence>
<accession>A0A072VJP5</accession>
<evidence type="ECO:0000313" key="3">
    <source>
        <dbReference type="EnsemblPlants" id="KEH41816"/>
    </source>
</evidence>
<sequence>MECSSEDFSNSTKKPDQITTTNEPISFLTGGRRMHNNASGFGKEEGDCISIFIMIILRSYEDQ</sequence>
<dbReference type="EMBL" id="CM001217">
    <property type="protein sequence ID" value="KEH41816.1"/>
    <property type="molecule type" value="Genomic_DNA"/>
</dbReference>
<reference evidence="2 4" key="1">
    <citation type="journal article" date="2011" name="Nature">
        <title>The Medicago genome provides insight into the evolution of rhizobial symbioses.</title>
        <authorList>
            <person name="Young N.D."/>
            <person name="Debelle F."/>
            <person name="Oldroyd G.E."/>
            <person name="Geurts R."/>
            <person name="Cannon S.B."/>
            <person name="Udvardi M.K."/>
            <person name="Benedito V.A."/>
            <person name="Mayer K.F."/>
            <person name="Gouzy J."/>
            <person name="Schoof H."/>
            <person name="Van de Peer Y."/>
            <person name="Proost S."/>
            <person name="Cook D.R."/>
            <person name="Meyers B.C."/>
            <person name="Spannagl M."/>
            <person name="Cheung F."/>
            <person name="De Mita S."/>
            <person name="Krishnakumar V."/>
            <person name="Gundlach H."/>
            <person name="Zhou S."/>
            <person name="Mudge J."/>
            <person name="Bharti A.K."/>
            <person name="Murray J.D."/>
            <person name="Naoumkina M.A."/>
            <person name="Rosen B."/>
            <person name="Silverstein K.A."/>
            <person name="Tang H."/>
            <person name="Rombauts S."/>
            <person name="Zhao P.X."/>
            <person name="Zhou P."/>
            <person name="Barbe V."/>
            <person name="Bardou P."/>
            <person name="Bechner M."/>
            <person name="Bellec A."/>
            <person name="Berger A."/>
            <person name="Berges H."/>
            <person name="Bidwell S."/>
            <person name="Bisseling T."/>
            <person name="Choisne N."/>
            <person name="Couloux A."/>
            <person name="Denny R."/>
            <person name="Deshpande S."/>
            <person name="Dai X."/>
            <person name="Doyle J.J."/>
            <person name="Dudez A.M."/>
            <person name="Farmer A.D."/>
            <person name="Fouteau S."/>
            <person name="Franken C."/>
            <person name="Gibelin C."/>
            <person name="Gish J."/>
            <person name="Goldstein S."/>
            <person name="Gonzalez A.J."/>
            <person name="Green P.J."/>
            <person name="Hallab A."/>
            <person name="Hartog M."/>
            <person name="Hua A."/>
            <person name="Humphray S.J."/>
            <person name="Jeong D.H."/>
            <person name="Jing Y."/>
            <person name="Jocker A."/>
            <person name="Kenton S.M."/>
            <person name="Kim D.J."/>
            <person name="Klee K."/>
            <person name="Lai H."/>
            <person name="Lang C."/>
            <person name="Lin S."/>
            <person name="Macmil S.L."/>
            <person name="Magdelenat G."/>
            <person name="Matthews L."/>
            <person name="McCorrison J."/>
            <person name="Monaghan E.L."/>
            <person name="Mun J.H."/>
            <person name="Najar F.Z."/>
            <person name="Nicholson C."/>
            <person name="Noirot C."/>
            <person name="O'Bleness M."/>
            <person name="Paule C.R."/>
            <person name="Poulain J."/>
            <person name="Prion F."/>
            <person name="Qin B."/>
            <person name="Qu C."/>
            <person name="Retzel E.F."/>
            <person name="Riddle C."/>
            <person name="Sallet E."/>
            <person name="Samain S."/>
            <person name="Samson N."/>
            <person name="Sanders I."/>
            <person name="Saurat O."/>
            <person name="Scarpelli C."/>
            <person name="Schiex T."/>
            <person name="Segurens B."/>
            <person name="Severin A.J."/>
            <person name="Sherrier D.J."/>
            <person name="Shi R."/>
            <person name="Sims S."/>
            <person name="Singer S.R."/>
            <person name="Sinharoy S."/>
            <person name="Sterck L."/>
            <person name="Viollet A."/>
            <person name="Wang B.B."/>
            <person name="Wang K."/>
            <person name="Wang M."/>
            <person name="Wang X."/>
            <person name="Warfsmann J."/>
            <person name="Weissenbach J."/>
            <person name="White D.D."/>
            <person name="White J.D."/>
            <person name="Wiley G.B."/>
            <person name="Wincker P."/>
            <person name="Xing Y."/>
            <person name="Yang L."/>
            <person name="Yao Z."/>
            <person name="Ying F."/>
            <person name="Zhai J."/>
            <person name="Zhou L."/>
            <person name="Zuber A."/>
            <person name="Denarie J."/>
            <person name="Dixon R.A."/>
            <person name="May G.D."/>
            <person name="Schwartz D.C."/>
            <person name="Rogers J."/>
            <person name="Quetier F."/>
            <person name="Town C.D."/>
            <person name="Roe B.A."/>
        </authorList>
    </citation>
    <scope>NUCLEOTIDE SEQUENCE [LARGE SCALE GENOMIC DNA]</scope>
    <source>
        <strain evidence="2">A17</strain>
        <strain evidence="3 4">cv. Jemalong A17</strain>
    </source>
</reference>
<reference evidence="2 4" key="2">
    <citation type="journal article" date="2014" name="BMC Genomics">
        <title>An improved genome release (version Mt4.0) for the model legume Medicago truncatula.</title>
        <authorList>
            <person name="Tang H."/>
            <person name="Krishnakumar V."/>
            <person name="Bidwell S."/>
            <person name="Rosen B."/>
            <person name="Chan A."/>
            <person name="Zhou S."/>
            <person name="Gentzbittel L."/>
            <person name="Childs K.L."/>
            <person name="Yandell M."/>
            <person name="Gundlach H."/>
            <person name="Mayer K.F."/>
            <person name="Schwartz D.C."/>
            <person name="Town C.D."/>
        </authorList>
    </citation>
    <scope>GENOME REANNOTATION</scope>
    <source>
        <strain evidence="2">A17</strain>
        <strain evidence="3 4">cv. Jemalong A17</strain>
    </source>
</reference>
<dbReference type="AlphaFoldDB" id="A0A072VJP5"/>
<keyword evidence="4" id="KW-1185">Reference proteome</keyword>
<reference evidence="3" key="3">
    <citation type="submission" date="2015-04" db="UniProtKB">
        <authorList>
            <consortium name="EnsemblPlants"/>
        </authorList>
    </citation>
    <scope>IDENTIFICATION</scope>
    <source>
        <strain evidence="3">cv. Jemalong A17</strain>
    </source>
</reference>
<dbReference type="HOGENOM" id="CLU_2889099_0_0_1"/>
<dbReference type="Proteomes" id="UP000002051">
    <property type="component" value="Unassembled WGS sequence"/>
</dbReference>
<name>A0A072VJP5_MEDTR</name>
<evidence type="ECO:0000256" key="1">
    <source>
        <dbReference type="SAM" id="MobiDB-lite"/>
    </source>
</evidence>
<feature type="compositionally biased region" description="Polar residues" evidence="1">
    <location>
        <begin position="1"/>
        <end position="24"/>
    </location>
</feature>